<dbReference type="EC" id="2.7.1.4" evidence="11"/>
<evidence type="ECO:0000313" key="14">
    <source>
        <dbReference type="Proteomes" id="UP000444185"/>
    </source>
</evidence>
<keyword evidence="10" id="KW-0119">Carbohydrate metabolism</keyword>
<dbReference type="GO" id="GO:0046872">
    <property type="term" value="F:metal ion binding"/>
    <property type="evidence" value="ECO:0007669"/>
    <property type="project" value="UniProtKB-KW"/>
</dbReference>
<evidence type="ECO:0000256" key="1">
    <source>
        <dbReference type="ARBA" id="ARBA00001946"/>
    </source>
</evidence>
<keyword evidence="4" id="KW-0479">Metal-binding</keyword>
<keyword evidence="9" id="KW-0460">Magnesium</keyword>
<dbReference type="PANTHER" id="PTHR42742">
    <property type="entry name" value="TRANSCRIPTIONAL REPRESSOR MPRA"/>
    <property type="match status" value="1"/>
</dbReference>
<organism evidence="13 14">
    <name type="scientific">Qipengyuania gaetbuli</name>
    <dbReference type="NCBI Taxonomy" id="266952"/>
    <lineage>
        <taxon>Bacteria</taxon>
        <taxon>Pseudomonadati</taxon>
        <taxon>Pseudomonadota</taxon>
        <taxon>Alphaproteobacteria</taxon>
        <taxon>Sphingomonadales</taxon>
        <taxon>Erythrobacteraceae</taxon>
        <taxon>Qipengyuania</taxon>
    </lineage>
</organism>
<evidence type="ECO:0000256" key="11">
    <source>
        <dbReference type="ARBA" id="ARBA00038887"/>
    </source>
</evidence>
<evidence type="ECO:0000256" key="6">
    <source>
        <dbReference type="ARBA" id="ARBA00022777"/>
    </source>
</evidence>
<dbReference type="SUPFAM" id="SSF53067">
    <property type="entry name" value="Actin-like ATPase domain"/>
    <property type="match status" value="1"/>
</dbReference>
<dbReference type="Pfam" id="PF00480">
    <property type="entry name" value="ROK"/>
    <property type="match status" value="1"/>
</dbReference>
<reference evidence="13 14" key="1">
    <citation type="submission" date="2019-12" db="EMBL/GenBank/DDBJ databases">
        <title>Genomic-based taxomic classification of the family Erythrobacteraceae.</title>
        <authorList>
            <person name="Xu L."/>
        </authorList>
    </citation>
    <scope>NUCLEOTIDE SEQUENCE [LARGE SCALE GENOMIC DNA]</scope>
    <source>
        <strain evidence="13 14">DSM 16225</strain>
    </source>
</reference>
<comment type="cofactor">
    <cofactor evidence="1">
        <name>Mg(2+)</name>
        <dbReference type="ChEBI" id="CHEBI:18420"/>
    </cofactor>
</comment>
<evidence type="ECO:0000256" key="12">
    <source>
        <dbReference type="ARBA" id="ARBA00048451"/>
    </source>
</evidence>
<sequence length="294" mass="30695">MSDGLLGGIEAGGTKFVLAVGESPNRVRATHTIPTRDPSATLAEAREWFEQQGKLCAIGIASFGPVELDKASPAWGHILKTPKPNWSDCDLAGYFGRAFSVPIGFETDVNGAALAEYYHGAGRGASSLTYVTVGTGIGGGTIINGRLVHGAGHSELGHIYPRRVPGDQDFAGFCPFHGDCLEGLACGPAILERWGSSLSDLPSNHEAHDLVAGYLAQMCHSIYASMATEVIVLGGGVMKTPGLLDKVVKRAEELGAGYFPSRENHKIVSPALGDKAGLAGTLLLAEAALRGEQS</sequence>
<comment type="similarity">
    <text evidence="2">Belongs to the ROK (NagC/XylR) family.</text>
</comment>
<keyword evidence="7" id="KW-0862">Zinc</keyword>
<evidence type="ECO:0000256" key="8">
    <source>
        <dbReference type="ARBA" id="ARBA00022840"/>
    </source>
</evidence>
<comment type="catalytic activity">
    <reaction evidence="12">
        <text>D-fructose + ATP = D-fructose 6-phosphate + ADP + H(+)</text>
        <dbReference type="Rhea" id="RHEA:16125"/>
        <dbReference type="ChEBI" id="CHEBI:15378"/>
        <dbReference type="ChEBI" id="CHEBI:30616"/>
        <dbReference type="ChEBI" id="CHEBI:37721"/>
        <dbReference type="ChEBI" id="CHEBI:61527"/>
        <dbReference type="ChEBI" id="CHEBI:456216"/>
        <dbReference type="EC" id="2.7.1.4"/>
    </reaction>
</comment>
<accession>A0A844XXR4</accession>
<dbReference type="InterPro" id="IPR051804">
    <property type="entry name" value="Carb_Metab_Reg_Kinase/Isom"/>
</dbReference>
<evidence type="ECO:0000256" key="3">
    <source>
        <dbReference type="ARBA" id="ARBA00022679"/>
    </source>
</evidence>
<dbReference type="GO" id="GO:0008865">
    <property type="term" value="F:fructokinase activity"/>
    <property type="evidence" value="ECO:0007669"/>
    <property type="project" value="UniProtKB-EC"/>
</dbReference>
<evidence type="ECO:0000313" key="13">
    <source>
        <dbReference type="EMBL" id="MXO49728.1"/>
    </source>
</evidence>
<dbReference type="GO" id="GO:0005524">
    <property type="term" value="F:ATP binding"/>
    <property type="evidence" value="ECO:0007669"/>
    <property type="project" value="UniProtKB-KW"/>
</dbReference>
<name>A0A844XXR4_9SPHN</name>
<protein>
    <recommendedName>
        <fullName evidence="11">fructokinase</fullName>
        <ecNumber evidence="11">2.7.1.4</ecNumber>
    </recommendedName>
</protein>
<keyword evidence="3" id="KW-0808">Transferase</keyword>
<dbReference type="PANTHER" id="PTHR42742:SF3">
    <property type="entry name" value="FRUCTOKINASE"/>
    <property type="match status" value="1"/>
</dbReference>
<dbReference type="FunFam" id="3.30.420.40:FF:000153">
    <property type="entry name" value="Putative fructokinase"/>
    <property type="match status" value="1"/>
</dbReference>
<evidence type="ECO:0000256" key="9">
    <source>
        <dbReference type="ARBA" id="ARBA00022842"/>
    </source>
</evidence>
<evidence type="ECO:0000256" key="10">
    <source>
        <dbReference type="ARBA" id="ARBA00023277"/>
    </source>
</evidence>
<dbReference type="OrthoDB" id="9783435at2"/>
<evidence type="ECO:0000256" key="2">
    <source>
        <dbReference type="ARBA" id="ARBA00006479"/>
    </source>
</evidence>
<dbReference type="AlphaFoldDB" id="A0A844XXR4"/>
<dbReference type="InterPro" id="IPR000600">
    <property type="entry name" value="ROK"/>
</dbReference>
<dbReference type="RefSeq" id="WP_160606072.1">
    <property type="nucleotide sequence ID" value="NZ_WTYF01000002.1"/>
</dbReference>
<evidence type="ECO:0000256" key="5">
    <source>
        <dbReference type="ARBA" id="ARBA00022741"/>
    </source>
</evidence>
<keyword evidence="5" id="KW-0547">Nucleotide-binding</keyword>
<keyword evidence="14" id="KW-1185">Reference proteome</keyword>
<dbReference type="Proteomes" id="UP000444185">
    <property type="component" value="Unassembled WGS sequence"/>
</dbReference>
<dbReference type="EMBL" id="WTYF01000002">
    <property type="protein sequence ID" value="MXO49728.1"/>
    <property type="molecule type" value="Genomic_DNA"/>
</dbReference>
<dbReference type="InterPro" id="IPR043129">
    <property type="entry name" value="ATPase_NBD"/>
</dbReference>
<dbReference type="CDD" id="cd24067">
    <property type="entry name" value="ASKHA_NBD_ROK_BsFRK-like"/>
    <property type="match status" value="1"/>
</dbReference>
<dbReference type="Gene3D" id="3.30.420.40">
    <property type="match status" value="2"/>
</dbReference>
<evidence type="ECO:0000256" key="4">
    <source>
        <dbReference type="ARBA" id="ARBA00022723"/>
    </source>
</evidence>
<comment type="caution">
    <text evidence="13">The sequence shown here is derived from an EMBL/GenBank/DDBJ whole genome shotgun (WGS) entry which is preliminary data.</text>
</comment>
<proteinExistence type="inferred from homology"/>
<gene>
    <name evidence="13" type="ORF">GRI42_00215</name>
</gene>
<keyword evidence="6" id="KW-0418">Kinase</keyword>
<keyword evidence="8" id="KW-0067">ATP-binding</keyword>
<evidence type="ECO:0000256" key="7">
    <source>
        <dbReference type="ARBA" id="ARBA00022833"/>
    </source>
</evidence>